<evidence type="ECO:0000313" key="1">
    <source>
        <dbReference type="EMBL" id="GAA0739511.1"/>
    </source>
</evidence>
<accession>A0ABN1JHE6</accession>
<evidence type="ECO:0008006" key="3">
    <source>
        <dbReference type="Google" id="ProtNLM"/>
    </source>
</evidence>
<gene>
    <name evidence="1" type="ORF">GCM10008906_18380</name>
</gene>
<keyword evidence="2" id="KW-1185">Reference proteome</keyword>
<organism evidence="1 2">
    <name type="scientific">Clostridium oceanicum</name>
    <dbReference type="NCBI Taxonomy" id="1543"/>
    <lineage>
        <taxon>Bacteria</taxon>
        <taxon>Bacillati</taxon>
        <taxon>Bacillota</taxon>
        <taxon>Clostridia</taxon>
        <taxon>Eubacteriales</taxon>
        <taxon>Clostridiaceae</taxon>
        <taxon>Clostridium</taxon>
    </lineage>
</organism>
<dbReference type="Proteomes" id="UP001501510">
    <property type="component" value="Unassembled WGS sequence"/>
</dbReference>
<dbReference type="EMBL" id="BAAACG010000008">
    <property type="protein sequence ID" value="GAA0739511.1"/>
    <property type="molecule type" value="Genomic_DNA"/>
</dbReference>
<dbReference type="RefSeq" id="WP_343760974.1">
    <property type="nucleotide sequence ID" value="NZ_BAAACG010000008.1"/>
</dbReference>
<sequence length="119" mass="12908">MKKIGDMIKITGDVLGDTVEKGVSGTSNLLSHIAKKKDHGDLSKGIKKGGKIIGKGASLTTKLTFSLTGEAVNKGVEVGKKTAKYVKKNIVKEETKLYGNSKNFYKNKYVDADYKIIDK</sequence>
<evidence type="ECO:0000313" key="2">
    <source>
        <dbReference type="Proteomes" id="UP001501510"/>
    </source>
</evidence>
<proteinExistence type="predicted"/>
<name>A0ABN1JHE6_9CLOT</name>
<reference evidence="1 2" key="1">
    <citation type="journal article" date="2019" name="Int. J. Syst. Evol. Microbiol.">
        <title>The Global Catalogue of Microorganisms (GCM) 10K type strain sequencing project: providing services to taxonomists for standard genome sequencing and annotation.</title>
        <authorList>
            <consortium name="The Broad Institute Genomics Platform"/>
            <consortium name="The Broad Institute Genome Sequencing Center for Infectious Disease"/>
            <person name="Wu L."/>
            <person name="Ma J."/>
        </authorList>
    </citation>
    <scope>NUCLEOTIDE SEQUENCE [LARGE SCALE GENOMIC DNA]</scope>
    <source>
        <strain evidence="1 2">JCM 1407</strain>
    </source>
</reference>
<protein>
    <recommendedName>
        <fullName evidence="3">Pre-toxin TG domain-containing protein</fullName>
    </recommendedName>
</protein>
<comment type="caution">
    <text evidence="1">The sequence shown here is derived from an EMBL/GenBank/DDBJ whole genome shotgun (WGS) entry which is preliminary data.</text>
</comment>